<name>A0AAD5KMM0_9FUNG</name>
<evidence type="ECO:0000259" key="1">
    <source>
        <dbReference type="Pfam" id="PF12110"/>
    </source>
</evidence>
<dbReference type="Proteomes" id="UP001209540">
    <property type="component" value="Unassembled WGS sequence"/>
</dbReference>
<protein>
    <recommendedName>
        <fullName evidence="1">Nuclear pore complex protein NUP96 C-terminal domain-containing protein</fullName>
    </recommendedName>
</protein>
<dbReference type="AlphaFoldDB" id="A0AAD5KMM0"/>
<reference evidence="2" key="2">
    <citation type="submission" date="2023-02" db="EMBL/GenBank/DDBJ databases">
        <authorList>
            <consortium name="DOE Joint Genome Institute"/>
            <person name="Mondo S.J."/>
            <person name="Chang Y."/>
            <person name="Wang Y."/>
            <person name="Ahrendt S."/>
            <person name="Andreopoulos W."/>
            <person name="Barry K."/>
            <person name="Beard J."/>
            <person name="Benny G.L."/>
            <person name="Blankenship S."/>
            <person name="Bonito G."/>
            <person name="Cuomo C."/>
            <person name="Desiro A."/>
            <person name="Gervers K.A."/>
            <person name="Hundley H."/>
            <person name="Kuo A."/>
            <person name="LaButti K."/>
            <person name="Lang B.F."/>
            <person name="Lipzen A."/>
            <person name="O'Donnell K."/>
            <person name="Pangilinan J."/>
            <person name="Reynolds N."/>
            <person name="Sandor L."/>
            <person name="Smith M.W."/>
            <person name="Tsang A."/>
            <person name="Grigoriev I.V."/>
            <person name="Stajich J.E."/>
            <person name="Spatafora J.W."/>
        </authorList>
    </citation>
    <scope>NUCLEOTIDE SEQUENCE</scope>
    <source>
        <strain evidence="2">RSA 2281</strain>
    </source>
</reference>
<organism evidence="2 3">
    <name type="scientific">Phascolomyces articulosus</name>
    <dbReference type="NCBI Taxonomy" id="60185"/>
    <lineage>
        <taxon>Eukaryota</taxon>
        <taxon>Fungi</taxon>
        <taxon>Fungi incertae sedis</taxon>
        <taxon>Mucoromycota</taxon>
        <taxon>Mucoromycotina</taxon>
        <taxon>Mucoromycetes</taxon>
        <taxon>Mucorales</taxon>
        <taxon>Lichtheimiaceae</taxon>
        <taxon>Phascolomyces</taxon>
    </lineage>
</organism>
<sequence>MALVKNDTTIQVLQHVPYPTLASHASWTPYLKLTEFSQLAHYEQQGWRLCTILFEPCRTLTNKSTTTSSSALAHQQAMDFKQWLIQTVSTHADTAIQTCKKTEPKDPYAPIFTAMTFGRIQEATTMAMQQDDYTLALFLSSPLSPNNALKQRVNIESKNTKDGKKKKMSVYQAKIWQALCGETDLTLIHGLDWKQALVLYILYGKTRSGEDPLDTLIGRYIKDTKYIKNDDNNKNEKELTLSITSRKERDASPWYNAIQWWWQRTYNNQKLDTVHITAWPSRLAWRFVISFRDELSTTMITDIMRRWCTDLQAIGLSEWALFSSLFTSSKEMVVSILSRSPFIANEYNIPVSWIKEAEEAWQKSLTFKKDTPSIAQSL</sequence>
<feature type="domain" description="Nuclear pore complex protein NUP96 C-terminal" evidence="1">
    <location>
        <begin position="111"/>
        <end position="357"/>
    </location>
</feature>
<evidence type="ECO:0000313" key="3">
    <source>
        <dbReference type="Proteomes" id="UP001209540"/>
    </source>
</evidence>
<reference evidence="2" key="1">
    <citation type="journal article" date="2022" name="IScience">
        <title>Evolution of zygomycete secretomes and the origins of terrestrial fungal ecologies.</title>
        <authorList>
            <person name="Chang Y."/>
            <person name="Wang Y."/>
            <person name="Mondo S."/>
            <person name="Ahrendt S."/>
            <person name="Andreopoulos W."/>
            <person name="Barry K."/>
            <person name="Beard J."/>
            <person name="Benny G.L."/>
            <person name="Blankenship S."/>
            <person name="Bonito G."/>
            <person name="Cuomo C."/>
            <person name="Desiro A."/>
            <person name="Gervers K.A."/>
            <person name="Hundley H."/>
            <person name="Kuo A."/>
            <person name="LaButti K."/>
            <person name="Lang B.F."/>
            <person name="Lipzen A."/>
            <person name="O'Donnell K."/>
            <person name="Pangilinan J."/>
            <person name="Reynolds N."/>
            <person name="Sandor L."/>
            <person name="Smith M.E."/>
            <person name="Tsang A."/>
            <person name="Grigoriev I.V."/>
            <person name="Stajich J.E."/>
            <person name="Spatafora J.W."/>
        </authorList>
    </citation>
    <scope>NUCLEOTIDE SEQUENCE</scope>
    <source>
        <strain evidence="2">RSA 2281</strain>
    </source>
</reference>
<evidence type="ECO:0000313" key="2">
    <source>
        <dbReference type="EMBL" id="KAI9271543.1"/>
    </source>
</evidence>
<gene>
    <name evidence="2" type="ORF">BDA99DRAFT_500343</name>
</gene>
<dbReference type="Pfam" id="PF12110">
    <property type="entry name" value="Nup96"/>
    <property type="match status" value="1"/>
</dbReference>
<comment type="caution">
    <text evidence="2">The sequence shown here is derived from an EMBL/GenBank/DDBJ whole genome shotgun (WGS) entry which is preliminary data.</text>
</comment>
<dbReference type="Gene3D" id="1.25.40.690">
    <property type="match status" value="1"/>
</dbReference>
<accession>A0AAD5KMM0</accession>
<keyword evidence="3" id="KW-1185">Reference proteome</keyword>
<proteinExistence type="predicted"/>
<dbReference type="EMBL" id="JAIXMP010000006">
    <property type="protein sequence ID" value="KAI9271543.1"/>
    <property type="molecule type" value="Genomic_DNA"/>
</dbReference>
<dbReference type="InterPro" id="IPR021967">
    <property type="entry name" value="Nup98_C"/>
</dbReference>